<organism evidence="1 2">
    <name type="scientific">Rangifer tarandus platyrhynchus</name>
    <name type="common">Svalbard reindeer</name>
    <dbReference type="NCBI Taxonomy" id="3082113"/>
    <lineage>
        <taxon>Eukaryota</taxon>
        <taxon>Metazoa</taxon>
        <taxon>Chordata</taxon>
        <taxon>Craniata</taxon>
        <taxon>Vertebrata</taxon>
        <taxon>Euteleostomi</taxon>
        <taxon>Mammalia</taxon>
        <taxon>Eutheria</taxon>
        <taxon>Laurasiatheria</taxon>
        <taxon>Artiodactyla</taxon>
        <taxon>Ruminantia</taxon>
        <taxon>Pecora</taxon>
        <taxon>Cervidae</taxon>
        <taxon>Odocoileinae</taxon>
        <taxon>Rangifer</taxon>
    </lineage>
</organism>
<gene>
    <name evidence="1" type="ORF">MRATA1EN1_LOCUS16777</name>
</gene>
<sequence length="121" mass="14158">MEVGCAILSVKPRPYVRIVLGEAMELEDTENNENCDWEFLGHYILNYIMNVRLSVCLKGSNCILKFCSLYDFRDRNLRISNSADAMRVSKPSLQKTVMFRLSIFGGFNSRQKFFWRFLKVL</sequence>
<protein>
    <submittedName>
        <fullName evidence="1">Uncharacterized protein</fullName>
    </submittedName>
</protein>
<evidence type="ECO:0000313" key="2">
    <source>
        <dbReference type="Proteomes" id="UP001176941"/>
    </source>
</evidence>
<dbReference type="EMBL" id="OX459963">
    <property type="protein sequence ID" value="CAI9167815.1"/>
    <property type="molecule type" value="Genomic_DNA"/>
</dbReference>
<dbReference type="Proteomes" id="UP001176941">
    <property type="component" value="Chromosome 27"/>
</dbReference>
<proteinExistence type="predicted"/>
<reference evidence="1" key="1">
    <citation type="submission" date="2023-04" db="EMBL/GenBank/DDBJ databases">
        <authorList>
            <consortium name="ELIXIR-Norway"/>
        </authorList>
    </citation>
    <scope>NUCLEOTIDE SEQUENCE [LARGE SCALE GENOMIC DNA]</scope>
</reference>
<accession>A0ABN8Z1W0</accession>
<keyword evidence="2" id="KW-1185">Reference proteome</keyword>
<name>A0ABN8Z1W0_RANTA</name>
<evidence type="ECO:0000313" key="1">
    <source>
        <dbReference type="EMBL" id="CAI9167815.1"/>
    </source>
</evidence>